<evidence type="ECO:0000256" key="5">
    <source>
        <dbReference type="ARBA" id="ARBA00022989"/>
    </source>
</evidence>
<feature type="transmembrane region" description="Helical" evidence="7">
    <location>
        <begin position="286"/>
        <end position="307"/>
    </location>
</feature>
<dbReference type="InterPro" id="IPR011701">
    <property type="entry name" value="MFS"/>
</dbReference>
<feature type="transmembrane region" description="Helical" evidence="7">
    <location>
        <begin position="235"/>
        <end position="255"/>
    </location>
</feature>
<feature type="transmembrane region" description="Helical" evidence="7">
    <location>
        <begin position="262"/>
        <end position="280"/>
    </location>
</feature>
<dbReference type="Gene3D" id="1.20.1250.20">
    <property type="entry name" value="MFS general substrate transporter like domains"/>
    <property type="match status" value="2"/>
</dbReference>
<feature type="transmembrane region" description="Helical" evidence="7">
    <location>
        <begin position="133"/>
        <end position="152"/>
    </location>
</feature>
<dbReference type="Proteomes" id="UP000233343">
    <property type="component" value="Unassembled WGS sequence"/>
</dbReference>
<dbReference type="GO" id="GO:0022857">
    <property type="term" value="F:transmembrane transporter activity"/>
    <property type="evidence" value="ECO:0007669"/>
    <property type="project" value="InterPro"/>
</dbReference>
<evidence type="ECO:0000256" key="2">
    <source>
        <dbReference type="ARBA" id="ARBA00022448"/>
    </source>
</evidence>
<gene>
    <name evidence="9" type="ORF">CWS20_19915</name>
</gene>
<feature type="transmembrane region" description="Helical" evidence="7">
    <location>
        <begin position="43"/>
        <end position="64"/>
    </location>
</feature>
<dbReference type="PANTHER" id="PTHR43124:SF3">
    <property type="entry name" value="CHLORAMPHENICOL EFFLUX PUMP RV0191"/>
    <property type="match status" value="1"/>
</dbReference>
<dbReference type="EMBL" id="PISD01000047">
    <property type="protein sequence ID" value="PKG27262.1"/>
    <property type="molecule type" value="Genomic_DNA"/>
</dbReference>
<keyword evidence="3" id="KW-1003">Cell membrane</keyword>
<feature type="transmembrane region" description="Helical" evidence="7">
    <location>
        <begin position="93"/>
        <end position="113"/>
    </location>
</feature>
<dbReference type="PROSITE" id="PS50850">
    <property type="entry name" value="MFS"/>
    <property type="match status" value="1"/>
</dbReference>
<keyword evidence="6 7" id="KW-0472">Membrane</keyword>
<dbReference type="RefSeq" id="WP_066190108.1">
    <property type="nucleotide sequence ID" value="NZ_JARMMB010000011.1"/>
</dbReference>
<feature type="transmembrane region" description="Helical" evidence="7">
    <location>
        <begin position="158"/>
        <end position="179"/>
    </location>
</feature>
<feature type="transmembrane region" description="Helical" evidence="7">
    <location>
        <begin position="200"/>
        <end position="223"/>
    </location>
</feature>
<evidence type="ECO:0000256" key="4">
    <source>
        <dbReference type="ARBA" id="ARBA00022692"/>
    </source>
</evidence>
<feature type="transmembrane region" description="Helical" evidence="7">
    <location>
        <begin position="71"/>
        <end position="87"/>
    </location>
</feature>
<reference evidence="9 10" key="1">
    <citation type="journal article" date="2010" name="Int. J. Syst. Evol. Microbiol.">
        <title>Bacillus horneckiae sp. nov., isolated from a spacecraft-assembly clean room.</title>
        <authorList>
            <person name="Vaishampayan P."/>
            <person name="Probst A."/>
            <person name="Krishnamurthi S."/>
            <person name="Ghosh S."/>
            <person name="Osman S."/>
            <person name="McDowall A."/>
            <person name="Ruckmani A."/>
            <person name="Mayilraj S."/>
            <person name="Venkateswaran K."/>
        </authorList>
    </citation>
    <scope>NUCLEOTIDE SEQUENCE [LARGE SCALE GENOMIC DNA]</scope>
    <source>
        <strain evidence="10">1PO1SC</strain>
    </source>
</reference>
<evidence type="ECO:0000256" key="3">
    <source>
        <dbReference type="ARBA" id="ARBA00022475"/>
    </source>
</evidence>
<name>A0A2N0ZCM0_9BACI</name>
<feature type="domain" description="Major facilitator superfamily (MFS) profile" evidence="8">
    <location>
        <begin position="5"/>
        <end position="373"/>
    </location>
</feature>
<evidence type="ECO:0000313" key="10">
    <source>
        <dbReference type="Proteomes" id="UP000233343"/>
    </source>
</evidence>
<dbReference type="InterPro" id="IPR050189">
    <property type="entry name" value="MFS_Efflux_Transporters"/>
</dbReference>
<feature type="transmembrane region" description="Helical" evidence="7">
    <location>
        <begin position="344"/>
        <end position="366"/>
    </location>
</feature>
<keyword evidence="10" id="KW-1185">Reference proteome</keyword>
<organism evidence="9 10">
    <name type="scientific">Cytobacillus horneckiae</name>
    <dbReference type="NCBI Taxonomy" id="549687"/>
    <lineage>
        <taxon>Bacteria</taxon>
        <taxon>Bacillati</taxon>
        <taxon>Bacillota</taxon>
        <taxon>Bacilli</taxon>
        <taxon>Bacillales</taxon>
        <taxon>Bacillaceae</taxon>
        <taxon>Cytobacillus</taxon>
    </lineage>
</organism>
<evidence type="ECO:0000256" key="1">
    <source>
        <dbReference type="ARBA" id="ARBA00004651"/>
    </source>
</evidence>
<dbReference type="InterPro" id="IPR036259">
    <property type="entry name" value="MFS_trans_sf"/>
</dbReference>
<dbReference type="PANTHER" id="PTHR43124">
    <property type="entry name" value="PURINE EFFLUX PUMP PBUE"/>
    <property type="match status" value="1"/>
</dbReference>
<dbReference type="GO" id="GO:0005886">
    <property type="term" value="C:plasma membrane"/>
    <property type="evidence" value="ECO:0007669"/>
    <property type="project" value="UniProtKB-SubCell"/>
</dbReference>
<evidence type="ECO:0000259" key="8">
    <source>
        <dbReference type="PROSITE" id="PS50850"/>
    </source>
</evidence>
<keyword evidence="2" id="KW-0813">Transport</keyword>
<dbReference type="InterPro" id="IPR020846">
    <property type="entry name" value="MFS_dom"/>
</dbReference>
<dbReference type="Pfam" id="PF07690">
    <property type="entry name" value="MFS_1"/>
    <property type="match status" value="1"/>
</dbReference>
<comment type="subcellular location">
    <subcellularLocation>
        <location evidence="1">Cell membrane</location>
        <topology evidence="1">Multi-pass membrane protein</topology>
    </subcellularLocation>
</comment>
<evidence type="ECO:0000256" key="6">
    <source>
        <dbReference type="ARBA" id="ARBA00023136"/>
    </source>
</evidence>
<proteinExistence type="predicted"/>
<sequence length="376" mass="40395">MWRILLPGIAMIGVTYAFARFSFGLFLPNISSSIGITESEAGMASSAAYIAYTLALLSSSYLVSKFGEKRVVQFAGLSAIFGLFGIAVSQELYLLVCSTFVAGLGSGLASPAFSQVATTSLKKEDSDKGNTWINSGTSFGLILSGPIAFLFAEQWRVAFLLFAFIAVIVLIWNTLSISLEESSTSGQNIFKMSVLKKAKFLIFSSLLIGYGSSIYWTFSQTYLTVNYNMSSHASVFFWILMGASGILGGVAGGIINKFGIVLSYRITLVIMSIAIAIITIPNLMTIYLSPILFGMSYIFMTGILIVWGARLFKVMPSMGVSLAFLALGIGQSVGSAIGGELISLTSYAFSFILYSSVCFIGLAVPIKKQDNLSNYL</sequence>
<accession>A0A2N0ZCM0</accession>
<evidence type="ECO:0000256" key="7">
    <source>
        <dbReference type="SAM" id="Phobius"/>
    </source>
</evidence>
<protein>
    <submittedName>
        <fullName evidence="9">MFS transporter</fullName>
    </submittedName>
</protein>
<feature type="transmembrane region" description="Helical" evidence="7">
    <location>
        <begin position="319"/>
        <end position="338"/>
    </location>
</feature>
<comment type="caution">
    <text evidence="9">The sequence shown here is derived from an EMBL/GenBank/DDBJ whole genome shotgun (WGS) entry which is preliminary data.</text>
</comment>
<evidence type="ECO:0000313" key="9">
    <source>
        <dbReference type="EMBL" id="PKG27262.1"/>
    </source>
</evidence>
<keyword evidence="5 7" id="KW-1133">Transmembrane helix</keyword>
<dbReference type="SUPFAM" id="SSF103473">
    <property type="entry name" value="MFS general substrate transporter"/>
    <property type="match status" value="1"/>
</dbReference>
<keyword evidence="4 7" id="KW-0812">Transmembrane</keyword>
<dbReference type="AlphaFoldDB" id="A0A2N0ZCM0"/>